<reference evidence="1 2" key="1">
    <citation type="journal article" date="2019" name="Int. J. Syst. Evol. Microbiol.">
        <title>The Global Catalogue of Microorganisms (GCM) 10K type strain sequencing project: providing services to taxonomists for standard genome sequencing and annotation.</title>
        <authorList>
            <consortium name="The Broad Institute Genomics Platform"/>
            <consortium name="The Broad Institute Genome Sequencing Center for Infectious Disease"/>
            <person name="Wu L."/>
            <person name="Ma J."/>
        </authorList>
    </citation>
    <scope>NUCLEOTIDE SEQUENCE [LARGE SCALE GENOMIC DNA]</scope>
    <source>
        <strain evidence="1 2">JCM 3325</strain>
    </source>
</reference>
<evidence type="ECO:0000313" key="1">
    <source>
        <dbReference type="EMBL" id="GAA2428081.1"/>
    </source>
</evidence>
<proteinExistence type="predicted"/>
<organism evidence="1 2">
    <name type="scientific">Actinomadura vinacea</name>
    <dbReference type="NCBI Taxonomy" id="115336"/>
    <lineage>
        <taxon>Bacteria</taxon>
        <taxon>Bacillati</taxon>
        <taxon>Actinomycetota</taxon>
        <taxon>Actinomycetes</taxon>
        <taxon>Streptosporangiales</taxon>
        <taxon>Thermomonosporaceae</taxon>
        <taxon>Actinomadura</taxon>
    </lineage>
</organism>
<gene>
    <name evidence="1" type="ORF">GCM10010191_46320</name>
</gene>
<keyword evidence="2" id="KW-1185">Reference proteome</keyword>
<accession>A0ABN3JG98</accession>
<evidence type="ECO:0008006" key="3">
    <source>
        <dbReference type="Google" id="ProtNLM"/>
    </source>
</evidence>
<protein>
    <recommendedName>
        <fullName evidence="3">Dihydrofolate reductase</fullName>
    </recommendedName>
</protein>
<comment type="caution">
    <text evidence="1">The sequence shown here is derived from an EMBL/GenBank/DDBJ whole genome shotgun (WGS) entry which is preliminary data.</text>
</comment>
<name>A0ABN3JG98_9ACTN</name>
<dbReference type="EMBL" id="BAAARW010000016">
    <property type="protein sequence ID" value="GAA2428081.1"/>
    <property type="molecule type" value="Genomic_DNA"/>
</dbReference>
<sequence>MDTSASMSLDGYIAGPGESGFDRLMRRHDTGDVEIPVLGRTFLGRIADA</sequence>
<dbReference type="RefSeq" id="WP_344591533.1">
    <property type="nucleotide sequence ID" value="NZ_BAAARW010000016.1"/>
</dbReference>
<evidence type="ECO:0000313" key="2">
    <source>
        <dbReference type="Proteomes" id="UP001501231"/>
    </source>
</evidence>
<dbReference type="Proteomes" id="UP001501231">
    <property type="component" value="Unassembled WGS sequence"/>
</dbReference>